<accession>A0A183MF05</accession>
<keyword evidence="2" id="KW-1185">Reference proteome</keyword>
<gene>
    <name evidence="1" type="ORF">SMRZ_LOCUS14630</name>
</gene>
<name>A0A183MF05_9TREM</name>
<sequence>MPIASTSHQENHQPQSDEFDDFIKKLKEMTDTEPEHEEQLWTIVYRGPPPKFVKGNRINTIIINHIDHYHFVFLSSVHNRFRTIRNILNAGGITCDVGANLQAVRNWHAFMACLVRKTNYTSELIGTKLKNYYDQLQLVTPNEKDCSLFMRESRRDSRPSNNNRIQRRTHLMDLVTLHNVTQMRQFKHKLSAETRANLYDEYSKQWEETALLCIEIYNETKMKKQMSAPFLEWISENHHDRYCHHPNSFDESNLWFDAFL</sequence>
<dbReference type="Proteomes" id="UP000277204">
    <property type="component" value="Unassembled WGS sequence"/>
</dbReference>
<dbReference type="EMBL" id="UZAI01016803">
    <property type="protein sequence ID" value="VDP16286.1"/>
    <property type="molecule type" value="Genomic_DNA"/>
</dbReference>
<dbReference type="AlphaFoldDB" id="A0A183MF05"/>
<evidence type="ECO:0000313" key="2">
    <source>
        <dbReference type="Proteomes" id="UP000277204"/>
    </source>
</evidence>
<protein>
    <submittedName>
        <fullName evidence="1">Uncharacterized protein</fullName>
    </submittedName>
</protein>
<proteinExistence type="predicted"/>
<organism evidence="1 2">
    <name type="scientific">Schistosoma margrebowiei</name>
    <dbReference type="NCBI Taxonomy" id="48269"/>
    <lineage>
        <taxon>Eukaryota</taxon>
        <taxon>Metazoa</taxon>
        <taxon>Spiralia</taxon>
        <taxon>Lophotrochozoa</taxon>
        <taxon>Platyhelminthes</taxon>
        <taxon>Trematoda</taxon>
        <taxon>Digenea</taxon>
        <taxon>Strigeidida</taxon>
        <taxon>Schistosomatoidea</taxon>
        <taxon>Schistosomatidae</taxon>
        <taxon>Schistosoma</taxon>
    </lineage>
</organism>
<evidence type="ECO:0000313" key="1">
    <source>
        <dbReference type="EMBL" id="VDP16286.1"/>
    </source>
</evidence>
<dbReference type="STRING" id="48269.A0A183MF05"/>
<reference evidence="1 2" key="1">
    <citation type="submission" date="2018-11" db="EMBL/GenBank/DDBJ databases">
        <authorList>
            <consortium name="Pathogen Informatics"/>
        </authorList>
    </citation>
    <scope>NUCLEOTIDE SEQUENCE [LARGE SCALE GENOMIC DNA]</scope>
    <source>
        <strain evidence="1 2">Zambia</strain>
    </source>
</reference>